<evidence type="ECO:0000259" key="29">
    <source>
        <dbReference type="PROSITE" id="PS50994"/>
    </source>
</evidence>
<dbReference type="Pfam" id="PF00078">
    <property type="entry name" value="RVT_1"/>
    <property type="match status" value="1"/>
</dbReference>
<dbReference type="SUPFAM" id="SSF50630">
    <property type="entry name" value="Acid proteases"/>
    <property type="match status" value="1"/>
</dbReference>
<proteinExistence type="inferred from homology"/>
<feature type="coiled-coil region" evidence="23">
    <location>
        <begin position="902"/>
        <end position="929"/>
    </location>
</feature>
<dbReference type="InterPro" id="IPR001584">
    <property type="entry name" value="Integrase_cat-core"/>
</dbReference>
<dbReference type="PROSITE" id="PS50879">
    <property type="entry name" value="RNASE_H_1"/>
    <property type="match status" value="1"/>
</dbReference>
<dbReference type="GO" id="GO:0006310">
    <property type="term" value="P:DNA recombination"/>
    <property type="evidence" value="ECO:0007669"/>
    <property type="project" value="UniProtKB-KW"/>
</dbReference>
<dbReference type="InterPro" id="IPR012337">
    <property type="entry name" value="RNaseH-like_sf"/>
</dbReference>
<dbReference type="SUPFAM" id="SSF46919">
    <property type="entry name" value="N-terminal Zn binding domain of HIV integrase"/>
    <property type="match status" value="1"/>
</dbReference>
<evidence type="ECO:0000256" key="21">
    <source>
        <dbReference type="PROSITE-ProRule" id="PRU00506"/>
    </source>
</evidence>
<dbReference type="InterPro" id="IPR000477">
    <property type="entry name" value="RT_dom"/>
</dbReference>
<sequence length="1040" mass="117696">FFRERVGEQETPSKFSCDEGDTNSPTSGGLAMAATDMGKLCFTPTEAHSNGHPATATVLSKDSQGPLGPWETFREERRDEGEGTSLSLPSISLWRRPMMEINVEGTKVTMLLDTGADDTIIREQDIQLHQPWTPKIVGGLGGNIRVRQYNQIRFQIERPDGRIKEVEGSLLVGPTPVNILGRNILSKLGAKLVMIAQKLEPMKVQLKPGKELPKLKQWPLTREKLEALRAIVSDMLEKGQLEKASPTNPYNTPVFVIQKKDKLKWRMPMDFRKLNEATQDFWEVQLGIPHPGGLSTKRMTVLDLKDAYYTVPLDEEFRQYTAFTVPSINNSSPGERYQFKVLPQGWKGSPTIFQATVNQILQPIREKNSDIIIVQYMDDLLVGSNRSEKEHGQIVSEIVKSLLAVGFSIPPEKWQDKFPLQWLGYTLHPDKWSLQKVQLPEITESPTVNELQKIIGVLNWASQIYPGIKCKALSKCIRGAKALTDIVELTEEAEAEMAENREILKVEQTGSYYQPEKPLEAHISKLGQQQWGYIIKQGPQEKPLITGKTGKAYATHHNDYQALAQLMNKIGIQALWIWGKIPEFHLPVKREEWEKWWTDHWQATWLPEVKCVHTPILVRWYYNLVSEPVEAETFYVDGAANRNSKEGQAGYITDRGKQTLKRLENTTNQKAELEAVLMALQDSGPEVNIVTDSQYALGILMNCPTSSEHPVVEQIMQKAMEKEKIYITWVPAHKGIGGNQEVDQLVSKGIRKILFLDNIPKAQEEHEKYHTNVEYIRQEFHLPRQVAKAIVEMCPKCQIRGEPKHGQVDTDLGTWQMDCTHLEGKVICVAVNTASGYTETKILKRETGQETGLFLLQIAARWPIKHIHTDNGPNFISDAFAAACWWAGVEHTTGIPYNPQSQGIVENKNRQLKETINQIREEVERLETAVAMATFILNFKRKGGIGGTTPADRYINMLYTELQLQNTHTQKFSNFKVYYRHGTSDWQGPASLLWKGEGAVVIQTPDQQVIAVPRRKAKIISSDGERVDSGTHLEITSKSN</sequence>
<feature type="domain" description="Reverse transcriptase" evidence="27">
    <location>
        <begin position="238"/>
        <end position="427"/>
    </location>
</feature>
<dbReference type="GO" id="GO:0006508">
    <property type="term" value="P:proteolysis"/>
    <property type="evidence" value="ECO:0007669"/>
    <property type="project" value="UniProtKB-KW"/>
</dbReference>
<evidence type="ECO:0000259" key="27">
    <source>
        <dbReference type="PROSITE" id="PS50878"/>
    </source>
</evidence>
<keyword evidence="11" id="KW-0862">Zinc</keyword>
<dbReference type="PROSITE" id="PS00141">
    <property type="entry name" value="ASP_PROTEASE"/>
    <property type="match status" value="1"/>
</dbReference>
<dbReference type="InterPro" id="IPR001969">
    <property type="entry name" value="Aspartic_peptidase_AS"/>
</dbReference>
<evidence type="ECO:0000256" key="3">
    <source>
        <dbReference type="ARBA" id="ARBA00022679"/>
    </source>
</evidence>
<keyword evidence="13" id="KW-0695">RNA-directed DNA polymerase</keyword>
<feature type="compositionally biased region" description="Basic and acidic residues" evidence="24">
    <location>
        <begin position="72"/>
        <end position="81"/>
    </location>
</feature>
<dbReference type="InterPro" id="IPR001995">
    <property type="entry name" value="Peptidase_A2_cat"/>
</dbReference>
<feature type="domain" description="Integrase-type" evidence="30">
    <location>
        <begin position="975"/>
        <end position="1022"/>
    </location>
</feature>
<organismHost>
    <name type="scientific">Pan troglodytes</name>
    <name type="common">Chimpanzee</name>
    <dbReference type="NCBI Taxonomy" id="9598"/>
</organismHost>
<dbReference type="Pfam" id="PF02022">
    <property type="entry name" value="Integrase_Zn"/>
    <property type="match status" value="1"/>
</dbReference>
<keyword evidence="9 20" id="KW-0863">Zinc-finger</keyword>
<dbReference type="SUPFAM" id="SSF50122">
    <property type="entry name" value="DNA-binding domain of retroviral integrase"/>
    <property type="match status" value="1"/>
</dbReference>
<dbReference type="GO" id="GO:0046718">
    <property type="term" value="P:symbiont entry into host cell"/>
    <property type="evidence" value="ECO:0007669"/>
    <property type="project" value="UniProtKB-KW"/>
</dbReference>
<dbReference type="GO" id="GO:0004190">
    <property type="term" value="F:aspartic-type endopeptidase activity"/>
    <property type="evidence" value="ECO:0007669"/>
    <property type="project" value="UniProtKB-KW"/>
</dbReference>
<dbReference type="Pfam" id="PF00075">
    <property type="entry name" value="RNase_H"/>
    <property type="match status" value="1"/>
</dbReference>
<dbReference type="InterPro" id="IPR043502">
    <property type="entry name" value="DNA/RNA_pol_sf"/>
</dbReference>
<keyword evidence="12" id="KW-0229">DNA integration</keyword>
<feature type="domain" description="Integrase catalytic" evidence="29">
    <location>
        <begin position="799"/>
        <end position="958"/>
    </location>
</feature>
<feature type="DNA-binding region" description="Integrase-type" evidence="21">
    <location>
        <begin position="975"/>
        <end position="1022"/>
    </location>
</feature>
<dbReference type="InterPro" id="IPR002156">
    <property type="entry name" value="RNaseH_domain"/>
</dbReference>
<dbReference type="Gene3D" id="1.10.10.200">
    <property type="match status" value="1"/>
</dbReference>
<evidence type="ECO:0000256" key="7">
    <source>
        <dbReference type="ARBA" id="ARBA00022750"/>
    </source>
</evidence>
<dbReference type="Pfam" id="PF06815">
    <property type="entry name" value="RVT_connect"/>
    <property type="match status" value="1"/>
</dbReference>
<dbReference type="GO" id="GO:0004523">
    <property type="term" value="F:RNA-DNA hybrid ribonuclease activity"/>
    <property type="evidence" value="ECO:0007669"/>
    <property type="project" value="InterPro"/>
</dbReference>
<dbReference type="SUPFAM" id="SSF53098">
    <property type="entry name" value="Ribonuclease H-like"/>
    <property type="match status" value="2"/>
</dbReference>
<protein>
    <submittedName>
        <fullName evidence="31">Pol protein</fullName>
    </submittedName>
</protein>
<dbReference type="GO" id="GO:0044826">
    <property type="term" value="P:viral genome integration into host DNA"/>
    <property type="evidence" value="ECO:0007669"/>
    <property type="project" value="UniProtKB-KW"/>
</dbReference>
<dbReference type="Gene3D" id="3.10.10.10">
    <property type="entry name" value="HIV Type 1 Reverse Transcriptase, subunit A, domain 1"/>
    <property type="match status" value="1"/>
</dbReference>
<evidence type="ECO:0000256" key="22">
    <source>
        <dbReference type="RuleBase" id="RU004064"/>
    </source>
</evidence>
<dbReference type="InterPro" id="IPR010659">
    <property type="entry name" value="RVT_connect"/>
</dbReference>
<dbReference type="PROSITE" id="PS50175">
    <property type="entry name" value="ASP_PROT_RETROV"/>
    <property type="match status" value="1"/>
</dbReference>
<dbReference type="InterPro" id="IPR036862">
    <property type="entry name" value="Integrase_C_dom_sf_retrovir"/>
</dbReference>
<dbReference type="PROSITE" id="PS50878">
    <property type="entry name" value="RT_POL"/>
    <property type="match status" value="1"/>
</dbReference>
<keyword evidence="16" id="KW-1179">Viral genome integration</keyword>
<dbReference type="InterPro" id="IPR021109">
    <property type="entry name" value="Peptidase_aspartic_dom_sf"/>
</dbReference>
<reference evidence="31 32" key="1">
    <citation type="journal article" date="2004" name="J. Virol.">
        <title>New simian immunodeficiency virus infecting De Brazza's monkeys (Cercopithecus neglectus): evidence for a cercopithecus monkey virus clade.</title>
        <authorList>
            <person name="Bibollet-Ruche F."/>
            <person name="Bailes E."/>
            <person name="Gao F."/>
            <person name="Pourrut X."/>
            <person name="Barlow K.L."/>
            <person name="Clewley J.P."/>
            <person name="Mwenda J.M."/>
            <person name="Langat D.K."/>
            <person name="Chege G.K."/>
            <person name="McClure H.M."/>
            <person name="Mpoudi-Ngole E."/>
            <person name="Delaporte E."/>
            <person name="Peeters M."/>
            <person name="Shaw G.M."/>
            <person name="Sharp P.M."/>
            <person name="Hahn B.H."/>
        </authorList>
    </citation>
    <scope>NUCLEOTIDE SEQUENCE [LARGE SCALE GENOMIC DNA]</scope>
    <source>
        <strain evidence="31 32">SIVsyk-KE51</strain>
    </source>
</reference>
<dbReference type="EMBL" id="AY523867">
    <property type="protein sequence ID" value="AAT68811.1"/>
    <property type="molecule type" value="Genomic_RNA"/>
</dbReference>
<dbReference type="InterPro" id="IPR001037">
    <property type="entry name" value="Integrase_C_retrovir"/>
</dbReference>
<evidence type="ECO:0000256" key="15">
    <source>
        <dbReference type="ARBA" id="ARBA00023172"/>
    </source>
</evidence>
<feature type="domain" description="RNase H type-1" evidence="28">
    <location>
        <begin position="628"/>
        <end position="751"/>
    </location>
</feature>
<evidence type="ECO:0000256" key="5">
    <source>
        <dbReference type="ARBA" id="ARBA00022722"/>
    </source>
</evidence>
<evidence type="ECO:0000256" key="9">
    <source>
        <dbReference type="ARBA" id="ARBA00022771"/>
    </source>
</evidence>
<evidence type="ECO:0000256" key="19">
    <source>
        <dbReference type="ARBA" id="ARBA00023415"/>
    </source>
</evidence>
<keyword evidence="5" id="KW-0540">Nuclease</keyword>
<evidence type="ECO:0000256" key="1">
    <source>
        <dbReference type="ARBA" id="ARBA00000379"/>
    </source>
</evidence>
<dbReference type="GO" id="GO:0003677">
    <property type="term" value="F:DNA binding"/>
    <property type="evidence" value="ECO:0007669"/>
    <property type="project" value="UniProtKB-KW"/>
</dbReference>
<dbReference type="InterPro" id="IPR036397">
    <property type="entry name" value="RNaseH_sf"/>
</dbReference>
<dbReference type="GO" id="GO:0075713">
    <property type="term" value="P:establishment of integrated proviral latency"/>
    <property type="evidence" value="ECO:0007669"/>
    <property type="project" value="UniProtKB-KW"/>
</dbReference>
<dbReference type="GO" id="GO:0015074">
    <property type="term" value="P:DNA integration"/>
    <property type="evidence" value="ECO:0007669"/>
    <property type="project" value="UniProtKB-KW"/>
</dbReference>
<dbReference type="SUPFAM" id="SSF56672">
    <property type="entry name" value="DNA/RNA polymerases"/>
    <property type="match status" value="1"/>
</dbReference>
<evidence type="ECO:0000259" key="28">
    <source>
        <dbReference type="PROSITE" id="PS50879"/>
    </source>
</evidence>
<dbReference type="Proteomes" id="UP000259632">
    <property type="component" value="Segment"/>
</dbReference>
<dbReference type="InterPro" id="IPR018061">
    <property type="entry name" value="Retropepsins"/>
</dbReference>
<evidence type="ECO:0000256" key="12">
    <source>
        <dbReference type="ARBA" id="ARBA00022908"/>
    </source>
</evidence>
<organismHost>
    <name type="scientific">Cercopithecidae</name>
    <name type="common">Old World monkeys</name>
    <dbReference type="NCBI Taxonomy" id="9527"/>
</organismHost>
<evidence type="ECO:0000259" key="30">
    <source>
        <dbReference type="PROSITE" id="PS51027"/>
    </source>
</evidence>
<evidence type="ECO:0000256" key="18">
    <source>
        <dbReference type="ARBA" id="ARBA00023296"/>
    </source>
</evidence>
<organism evidence="31 32">
    <name type="scientific">Simian immunodeficiency virus</name>
    <name type="common">SIV</name>
    <dbReference type="NCBI Taxonomy" id="11723"/>
    <lineage>
        <taxon>Viruses</taxon>
        <taxon>Riboviria</taxon>
        <taxon>Pararnavirae</taxon>
        <taxon>Artverviricota</taxon>
        <taxon>Revtraviricetes</taxon>
        <taxon>Ortervirales</taxon>
        <taxon>Retroviridae</taxon>
        <taxon>Orthoretrovirinae</taxon>
        <taxon>Lentivirus</taxon>
        <taxon>Lentivirus simimdef</taxon>
    </lineage>
</organism>
<accession>Q699V1</accession>
<dbReference type="PANTHER" id="PTHR41694:SF3">
    <property type="entry name" value="RNA-DIRECTED DNA POLYMERASE-RELATED"/>
    <property type="match status" value="1"/>
</dbReference>
<keyword evidence="18" id="KW-1160">Virus entry into host cell</keyword>
<evidence type="ECO:0000256" key="4">
    <source>
        <dbReference type="ARBA" id="ARBA00022695"/>
    </source>
</evidence>
<dbReference type="Gene3D" id="2.40.70.10">
    <property type="entry name" value="Acid Proteases"/>
    <property type="match status" value="1"/>
</dbReference>
<dbReference type="Gene3D" id="3.30.420.10">
    <property type="entry name" value="Ribonuclease H-like superfamily/Ribonuclease H"/>
    <property type="match status" value="2"/>
</dbReference>
<keyword evidence="6" id="KW-0479">Metal-binding</keyword>
<dbReference type="GO" id="GO:0008270">
    <property type="term" value="F:zinc ion binding"/>
    <property type="evidence" value="ECO:0007669"/>
    <property type="project" value="UniProtKB-KW"/>
</dbReference>
<evidence type="ECO:0000256" key="10">
    <source>
        <dbReference type="ARBA" id="ARBA00022801"/>
    </source>
</evidence>
<comment type="catalytic activity">
    <reaction evidence="1">
        <text>3'-end directed exonucleolytic cleavage of viral RNA-DNA hybrid.</text>
        <dbReference type="EC" id="3.1.13.2"/>
    </reaction>
</comment>
<feature type="region of interest" description="Disordered" evidence="24">
    <location>
        <begin position="44"/>
        <end position="85"/>
    </location>
</feature>
<dbReference type="InterPro" id="IPR003308">
    <property type="entry name" value="Integrase_Zn-bd_dom_N"/>
</dbReference>
<keyword evidence="2 22" id="KW-0645">Protease</keyword>
<dbReference type="Gene3D" id="3.30.70.270">
    <property type="match status" value="3"/>
</dbReference>
<evidence type="ECO:0000259" key="26">
    <source>
        <dbReference type="PROSITE" id="PS50876"/>
    </source>
</evidence>
<keyword evidence="8" id="KW-0255">Endonuclease</keyword>
<dbReference type="Pfam" id="PF00552">
    <property type="entry name" value="IN_DBD_C"/>
    <property type="match status" value="1"/>
</dbReference>
<feature type="domain" description="Peptidase A2" evidence="25">
    <location>
        <begin position="108"/>
        <end position="184"/>
    </location>
</feature>
<keyword evidence="3" id="KW-0808">Transferase</keyword>
<feature type="non-terminal residue" evidence="31">
    <location>
        <position position="1"/>
    </location>
</feature>
<evidence type="ECO:0000256" key="20">
    <source>
        <dbReference type="PROSITE-ProRule" id="PRU00450"/>
    </source>
</evidence>
<keyword evidence="4" id="KW-0548">Nucleotidyltransferase</keyword>
<feature type="domain" description="Integrase-type" evidence="26">
    <location>
        <begin position="757"/>
        <end position="798"/>
    </location>
</feature>
<dbReference type="Pfam" id="PF00665">
    <property type="entry name" value="rve"/>
    <property type="match status" value="1"/>
</dbReference>
<evidence type="ECO:0000256" key="14">
    <source>
        <dbReference type="ARBA" id="ARBA00023125"/>
    </source>
</evidence>
<evidence type="ECO:0000256" key="11">
    <source>
        <dbReference type="ARBA" id="ARBA00022833"/>
    </source>
</evidence>
<dbReference type="PROSITE" id="PS50994">
    <property type="entry name" value="INTEGRASE"/>
    <property type="match status" value="1"/>
</dbReference>
<dbReference type="InterPro" id="IPR034170">
    <property type="entry name" value="Retropepsin-like_cat_dom"/>
</dbReference>
<dbReference type="GO" id="GO:0004533">
    <property type="term" value="F:exoribonuclease H activity"/>
    <property type="evidence" value="ECO:0007669"/>
    <property type="project" value="UniProtKB-EC"/>
</dbReference>
<evidence type="ECO:0000313" key="32">
    <source>
        <dbReference type="Proteomes" id="UP000259632"/>
    </source>
</evidence>
<dbReference type="CDD" id="cd05482">
    <property type="entry name" value="HIV_retropepsin_like"/>
    <property type="match status" value="1"/>
</dbReference>
<comment type="catalytic activity">
    <reaction evidence="19">
        <text>Endohydrolysis of RNA in RNA/DNA hybrids. Three different cleavage modes: 1. sequence-specific internal cleavage of RNA. Human immunodeficiency virus type 1 and Moloney murine leukemia virus enzymes prefer to cleave the RNA strand one nucleotide away from the RNA-DNA junction. 2. RNA 5'-end directed cleavage 13-19 nucleotides from the RNA end. 3. DNA 3'-end directed cleavage 15-20 nucleotides away from the primer terminus.</text>
        <dbReference type="EC" id="3.1.26.13"/>
    </reaction>
</comment>
<dbReference type="PROSITE" id="PS50876">
    <property type="entry name" value="ZF_INTEGRASE"/>
    <property type="match status" value="1"/>
</dbReference>
<dbReference type="GO" id="GO:0035613">
    <property type="term" value="F:RNA stem-loop binding"/>
    <property type="evidence" value="ECO:0007669"/>
    <property type="project" value="TreeGrafter"/>
</dbReference>
<keyword evidence="23" id="KW-0175">Coiled coil</keyword>
<dbReference type="InterPro" id="IPR043128">
    <property type="entry name" value="Rev_trsase/Diguanyl_cyclase"/>
</dbReference>
<keyword evidence="10 22" id="KW-0378">Hydrolase</keyword>
<keyword evidence="15" id="KW-0233">DNA recombination</keyword>
<dbReference type="Gene3D" id="2.30.30.10">
    <property type="entry name" value="Integrase, C-terminal domain superfamily, retroviral"/>
    <property type="match status" value="1"/>
</dbReference>
<evidence type="ECO:0000256" key="2">
    <source>
        <dbReference type="ARBA" id="ARBA00022670"/>
    </source>
</evidence>
<keyword evidence="17" id="KW-0511">Multifunctional enzyme</keyword>
<evidence type="ECO:0000256" key="8">
    <source>
        <dbReference type="ARBA" id="ARBA00022759"/>
    </source>
</evidence>
<dbReference type="GO" id="GO:0003964">
    <property type="term" value="F:RNA-directed DNA polymerase activity"/>
    <property type="evidence" value="ECO:0007669"/>
    <property type="project" value="UniProtKB-KW"/>
</dbReference>
<dbReference type="Pfam" id="PF00077">
    <property type="entry name" value="RVP"/>
    <property type="match status" value="1"/>
</dbReference>
<keyword evidence="7 22" id="KW-0064">Aspartyl protease</keyword>
<dbReference type="Pfam" id="PF06817">
    <property type="entry name" value="RVT_thumb"/>
    <property type="match status" value="1"/>
</dbReference>
<evidence type="ECO:0000256" key="17">
    <source>
        <dbReference type="ARBA" id="ARBA00023268"/>
    </source>
</evidence>
<name>Q699V1_SIV</name>
<dbReference type="InterPro" id="IPR010661">
    <property type="entry name" value="RVT_thumb"/>
</dbReference>
<comment type="similarity">
    <text evidence="22">Belongs to the retroviral Pol polyprotein family.</text>
</comment>
<dbReference type="PANTHER" id="PTHR41694">
    <property type="entry name" value="ENDOGENOUS RETROVIRUS GROUP K MEMBER POL PROTEIN"/>
    <property type="match status" value="1"/>
</dbReference>
<evidence type="ECO:0000313" key="31">
    <source>
        <dbReference type="EMBL" id="AAT68811.1"/>
    </source>
</evidence>
<evidence type="ECO:0000256" key="24">
    <source>
        <dbReference type="SAM" id="MobiDB-lite"/>
    </source>
</evidence>
<evidence type="ECO:0000256" key="23">
    <source>
        <dbReference type="SAM" id="Coils"/>
    </source>
</evidence>
<dbReference type="PROSITE" id="PS51027">
    <property type="entry name" value="INTEGRASE_DBD"/>
    <property type="match status" value="1"/>
</dbReference>
<evidence type="ECO:0000256" key="16">
    <source>
        <dbReference type="ARBA" id="ARBA00023195"/>
    </source>
</evidence>
<dbReference type="InterPro" id="IPR017856">
    <property type="entry name" value="Integrase-like_N"/>
</dbReference>
<feature type="region of interest" description="Disordered" evidence="24">
    <location>
        <begin position="1"/>
        <end position="31"/>
    </location>
</feature>
<keyword evidence="14" id="KW-0238">DNA-binding</keyword>
<evidence type="ECO:0000256" key="6">
    <source>
        <dbReference type="ARBA" id="ARBA00022723"/>
    </source>
</evidence>
<evidence type="ECO:0000259" key="25">
    <source>
        <dbReference type="PROSITE" id="PS50175"/>
    </source>
</evidence>
<evidence type="ECO:0000256" key="13">
    <source>
        <dbReference type="ARBA" id="ARBA00022918"/>
    </source>
</evidence>